<name>A0ABX9X072_9GAMM</name>
<dbReference type="SUPFAM" id="SSF53448">
    <property type="entry name" value="Nucleotide-diphospho-sugar transferases"/>
    <property type="match status" value="1"/>
</dbReference>
<accession>A0ABX9X072</accession>
<protein>
    <recommendedName>
        <fullName evidence="3">Glycosyl transferase</fullName>
    </recommendedName>
</protein>
<dbReference type="EMBL" id="RJLS01000002">
    <property type="protein sequence ID" value="RNM26665.1"/>
    <property type="molecule type" value="Genomic_DNA"/>
</dbReference>
<gene>
    <name evidence="1" type="ORF">EFS38_02640</name>
</gene>
<evidence type="ECO:0008006" key="3">
    <source>
        <dbReference type="Google" id="ProtNLM"/>
    </source>
</evidence>
<evidence type="ECO:0000313" key="1">
    <source>
        <dbReference type="EMBL" id="RNM26665.1"/>
    </source>
</evidence>
<dbReference type="Proteomes" id="UP000271870">
    <property type="component" value="Unassembled WGS sequence"/>
</dbReference>
<sequence length="476" mass="54570">MNNYMHMKSAHQYYRDVFSREIMLGDVGDLPKDMIIDLIGKRSCDIYQLNKKLAESPSNLPEAQDKALRLMLQTIALSNLAFDDKWGGQQVKLPPDYVEGIVNSLIDAINLTPNLEYLVASIQILFRVGAVEHAVALIESNFSLLVDVPVVFKILLLTCIVEENYEYAFLLVKKMTENSYLIGEDPLALLMIVTTIFKNGAYPNSYIDFTSLVSARNQLPYESYTWLLQKENKNKKPTVLVSCDVKYYHQHTIYLLYSLYETNKDSLNVHIHVYNIDDETFNDIKAKKQQFPELNISCSTETFGDVPGVNVHYASRRFIFASYLLSINEGPLLILDADCLVRKNWSLIEHSIDLSGDVLITKDDNSPFWEKVFAGFVYLKGGELSTAFIDKVAHFIWDNLYKNNVVWFLDQVALSAAVDEIPEMHDISRIDSTSACDVNHRENSFAWVVTTIKDAQNRYSEYKDYLVEKYENKINN</sequence>
<keyword evidence="2" id="KW-1185">Reference proteome</keyword>
<reference evidence="1 2" key="1">
    <citation type="submission" date="2018-11" db="EMBL/GenBank/DDBJ databases">
        <title>Characterization of surface water Dickeya isolates.</title>
        <authorList>
            <person name="Van Gijsegem F."/>
            <person name="Pedron J."/>
        </authorList>
    </citation>
    <scope>NUCLEOTIDE SEQUENCE [LARGE SCALE GENOMIC DNA]</scope>
    <source>
        <strain evidence="1 2">FVG10-MFV-A16</strain>
    </source>
</reference>
<comment type="caution">
    <text evidence="1">The sequence shown here is derived from an EMBL/GenBank/DDBJ whole genome shotgun (WGS) entry which is preliminary data.</text>
</comment>
<evidence type="ECO:0000313" key="2">
    <source>
        <dbReference type="Proteomes" id="UP000271870"/>
    </source>
</evidence>
<proteinExistence type="predicted"/>
<organism evidence="1 2">
    <name type="scientific">Dickeya undicola</name>
    <dbReference type="NCBI Taxonomy" id="1577887"/>
    <lineage>
        <taxon>Bacteria</taxon>
        <taxon>Pseudomonadati</taxon>
        <taxon>Pseudomonadota</taxon>
        <taxon>Gammaproteobacteria</taxon>
        <taxon>Enterobacterales</taxon>
        <taxon>Pectobacteriaceae</taxon>
        <taxon>Dickeya</taxon>
    </lineage>
</organism>
<dbReference type="InterPro" id="IPR029044">
    <property type="entry name" value="Nucleotide-diphossugar_trans"/>
</dbReference>